<feature type="repeat" description="PPR" evidence="2">
    <location>
        <begin position="428"/>
        <end position="463"/>
    </location>
</feature>
<dbReference type="Pfam" id="PF14432">
    <property type="entry name" value="DYW_deaminase"/>
    <property type="match status" value="1"/>
</dbReference>
<dbReference type="InterPro" id="IPR046848">
    <property type="entry name" value="E_motif"/>
</dbReference>
<dbReference type="Gene3D" id="1.25.40.10">
    <property type="entry name" value="Tetratricopeptide repeat domain"/>
    <property type="match status" value="4"/>
</dbReference>
<comment type="caution">
    <text evidence="4">The sequence shown here is derived from an EMBL/GenBank/DDBJ whole genome shotgun (WGS) entry which is preliminary data.</text>
</comment>
<evidence type="ECO:0000313" key="5">
    <source>
        <dbReference type="Proteomes" id="UP000036987"/>
    </source>
</evidence>
<dbReference type="GO" id="GO:0008270">
    <property type="term" value="F:zinc ion binding"/>
    <property type="evidence" value="ECO:0007669"/>
    <property type="project" value="InterPro"/>
</dbReference>
<dbReference type="AlphaFoldDB" id="A0A0K9PZE5"/>
<dbReference type="Pfam" id="PF13041">
    <property type="entry name" value="PPR_2"/>
    <property type="match status" value="2"/>
</dbReference>
<feature type="repeat" description="PPR" evidence="2">
    <location>
        <begin position="87"/>
        <end position="121"/>
    </location>
</feature>
<dbReference type="OrthoDB" id="165382at2759"/>
<dbReference type="Proteomes" id="UP000036987">
    <property type="component" value="Unassembled WGS sequence"/>
</dbReference>
<name>A0A0K9PZE5_ZOSMR</name>
<keyword evidence="5" id="KW-1185">Reference proteome</keyword>
<feature type="domain" description="DYW" evidence="3">
    <location>
        <begin position="608"/>
        <end position="700"/>
    </location>
</feature>
<feature type="repeat" description="PPR" evidence="2">
    <location>
        <begin position="190"/>
        <end position="224"/>
    </location>
</feature>
<dbReference type="FunFam" id="1.25.40.10:FF:000344">
    <property type="entry name" value="Pentatricopeptide repeat-containing protein"/>
    <property type="match status" value="1"/>
</dbReference>
<dbReference type="GO" id="GO:0003723">
    <property type="term" value="F:RNA binding"/>
    <property type="evidence" value="ECO:0007669"/>
    <property type="project" value="InterPro"/>
</dbReference>
<dbReference type="InterPro" id="IPR002885">
    <property type="entry name" value="PPR_rpt"/>
</dbReference>
<dbReference type="OMA" id="KMLYVHS"/>
<gene>
    <name evidence="4" type="ORF">ZOSMA_146G00630</name>
</gene>
<protein>
    <submittedName>
        <fullName evidence="4">Pentatricopeptide repeat-containing protein</fullName>
    </submittedName>
</protein>
<dbReference type="InterPro" id="IPR046960">
    <property type="entry name" value="PPR_At4g14850-like_plant"/>
</dbReference>
<proteinExistence type="predicted"/>
<dbReference type="EMBL" id="LFYR01000569">
    <property type="protein sequence ID" value="KMZ73585.1"/>
    <property type="molecule type" value="Genomic_DNA"/>
</dbReference>
<dbReference type="PANTHER" id="PTHR47926">
    <property type="entry name" value="PENTATRICOPEPTIDE REPEAT-CONTAINING PROTEIN"/>
    <property type="match status" value="1"/>
</dbReference>
<feature type="repeat" description="PPR" evidence="2">
    <location>
        <begin position="391"/>
        <end position="425"/>
    </location>
</feature>
<dbReference type="PANTHER" id="PTHR47926:SF433">
    <property type="entry name" value="PENTATRICOPEPTIDE REPEAT-CONTAINING PROTEIN"/>
    <property type="match status" value="1"/>
</dbReference>
<evidence type="ECO:0000256" key="1">
    <source>
        <dbReference type="ARBA" id="ARBA00022737"/>
    </source>
</evidence>
<feature type="repeat" description="PPR" evidence="2">
    <location>
        <begin position="288"/>
        <end position="322"/>
    </location>
</feature>
<dbReference type="FunFam" id="1.25.40.10:FF:000073">
    <property type="entry name" value="Pentatricopeptide repeat-containing protein chloroplastic"/>
    <property type="match status" value="1"/>
</dbReference>
<dbReference type="Pfam" id="PF20431">
    <property type="entry name" value="E_motif"/>
    <property type="match status" value="1"/>
</dbReference>
<evidence type="ECO:0000313" key="4">
    <source>
        <dbReference type="EMBL" id="KMZ73585.1"/>
    </source>
</evidence>
<evidence type="ECO:0000256" key="2">
    <source>
        <dbReference type="PROSITE-ProRule" id="PRU00708"/>
    </source>
</evidence>
<dbReference type="Pfam" id="PF01535">
    <property type="entry name" value="PPR"/>
    <property type="match status" value="4"/>
</dbReference>
<dbReference type="FunFam" id="1.25.40.10:FF:000366">
    <property type="entry name" value="Pentatricopeptide (PPR) repeat-containing protein"/>
    <property type="match status" value="1"/>
</dbReference>
<dbReference type="InterPro" id="IPR032867">
    <property type="entry name" value="DYW_dom"/>
</dbReference>
<dbReference type="GO" id="GO:0009451">
    <property type="term" value="P:RNA modification"/>
    <property type="evidence" value="ECO:0007669"/>
    <property type="project" value="InterPro"/>
</dbReference>
<reference evidence="5" key="1">
    <citation type="journal article" date="2016" name="Nature">
        <title>The genome of the seagrass Zostera marina reveals angiosperm adaptation to the sea.</title>
        <authorList>
            <person name="Olsen J.L."/>
            <person name="Rouze P."/>
            <person name="Verhelst B."/>
            <person name="Lin Y.-C."/>
            <person name="Bayer T."/>
            <person name="Collen J."/>
            <person name="Dattolo E."/>
            <person name="De Paoli E."/>
            <person name="Dittami S."/>
            <person name="Maumus F."/>
            <person name="Michel G."/>
            <person name="Kersting A."/>
            <person name="Lauritano C."/>
            <person name="Lohaus R."/>
            <person name="Toepel M."/>
            <person name="Tonon T."/>
            <person name="Vanneste K."/>
            <person name="Amirebrahimi M."/>
            <person name="Brakel J."/>
            <person name="Bostroem C."/>
            <person name="Chovatia M."/>
            <person name="Grimwood J."/>
            <person name="Jenkins J.W."/>
            <person name="Jueterbock A."/>
            <person name="Mraz A."/>
            <person name="Stam W.T."/>
            <person name="Tice H."/>
            <person name="Bornberg-Bauer E."/>
            <person name="Green P.J."/>
            <person name="Pearson G.A."/>
            <person name="Procaccini G."/>
            <person name="Duarte C.M."/>
            <person name="Schmutz J."/>
            <person name="Reusch T.B.H."/>
            <person name="Van de Peer Y."/>
        </authorList>
    </citation>
    <scope>NUCLEOTIDE SEQUENCE [LARGE SCALE GENOMIC DNA]</scope>
    <source>
        <strain evidence="5">cv. Finnish</strain>
    </source>
</reference>
<dbReference type="NCBIfam" id="TIGR00756">
    <property type="entry name" value="PPR"/>
    <property type="match status" value="5"/>
</dbReference>
<organism evidence="4 5">
    <name type="scientific">Zostera marina</name>
    <name type="common">Eelgrass</name>
    <dbReference type="NCBI Taxonomy" id="29655"/>
    <lineage>
        <taxon>Eukaryota</taxon>
        <taxon>Viridiplantae</taxon>
        <taxon>Streptophyta</taxon>
        <taxon>Embryophyta</taxon>
        <taxon>Tracheophyta</taxon>
        <taxon>Spermatophyta</taxon>
        <taxon>Magnoliopsida</taxon>
        <taxon>Liliopsida</taxon>
        <taxon>Zosteraceae</taxon>
        <taxon>Zostera</taxon>
    </lineage>
</organism>
<dbReference type="InterPro" id="IPR011990">
    <property type="entry name" value="TPR-like_helical_dom_sf"/>
</dbReference>
<accession>A0A0K9PZE5</accession>
<dbReference type="PROSITE" id="PS51375">
    <property type="entry name" value="PPR"/>
    <property type="match status" value="5"/>
</dbReference>
<dbReference type="FunFam" id="1.25.40.10:FF:000031">
    <property type="entry name" value="Pentatricopeptide repeat-containing protein mitochondrial"/>
    <property type="match status" value="1"/>
</dbReference>
<evidence type="ECO:0000259" key="3">
    <source>
        <dbReference type="Pfam" id="PF14432"/>
    </source>
</evidence>
<sequence>MGSFQPLQQPQTVSVLSKATGFLLNRNCTALRLRPLRAVHAALLLSEYTLVQSHTVLLTTTQLVSQYAQLGSVHDAHAVFSAAPNPGVFLWNVIIRCWADNGMYRKAISLYNQMHDLSNSVIPDKFTFPIVLKACGHLQDLEEGKNIHLHLVELGYHRDMFVANSLIFMYGRCASIKRSRQVFDEMRHRNVVTWSTMVGIFAQNGLCGEALCLFQEMLWEGVLPNRVTFLNVMPCVLQSKHADQVYGLIIANGLNSDLRIQNSAVGMFAACGKIQTGRRLFNKIADKDLISWSSMIEAYTKANFPMDALELFKKMNKKNINPDHVTLLGVISACSAVLSLELARFIHGFVVKSRFGFDHMMVLETALVDLYVKCASLKLARRVFDQMPNRNLISWSTMISGYGVHGKGKDAIKLFNEMKRSHSDIKPDSIIFIALLSACSHSGLIDDGWRCFNSMKKEFGVVPRSEHYACMVDLMGRAGQLNTALKFIKDMPIVADADVWGSLLGACRIHLNVEMAEIAAKSLLELDPKNSGRYILLSNIYTYSGKRNEADGVRALMKKRGIKKTAGQSIIQVRNKIYKFGVGDRSNPQTDRIYAELEILLVKMKKEGYVPNTNFVLLDVDDEAKESLLYVHSEKLAIVFGLLNLGPESEIRIHKNQRFCGDCHSATKFISKITSRKIVVRDSRRFHHFEDGQCSCGDYW</sequence>
<keyword evidence="1" id="KW-0677">Repeat</keyword>